<protein>
    <recommendedName>
        <fullName evidence="4">DUF998 domain-containing protein</fullName>
    </recommendedName>
</protein>
<feature type="transmembrane region" description="Helical" evidence="1">
    <location>
        <begin position="158"/>
        <end position="180"/>
    </location>
</feature>
<sequence>MFRRGVALWPLPLAIALTLTVAAHLALVISVQAGHVPACVPYIEGCTSISRAARHGLGNHLFRLLVLPCALLVGLHWWLSARWARTLGQGARMLLVLGVLAAIALAVYATFLGTEGAAYRFLRRYGVNVFFGSSYVAQLVFLRMAIRSGTLPRALRMGMQAVCVAMLSLGLLHVAALAAIGGSDVQDRLENALEWQLGVLLVAWYGLQALHWRRDGYRIETTRQAALIP</sequence>
<evidence type="ECO:0000256" key="1">
    <source>
        <dbReference type="SAM" id="Phobius"/>
    </source>
</evidence>
<dbReference type="Proteomes" id="UP000294796">
    <property type="component" value="Unassembled WGS sequence"/>
</dbReference>
<organism evidence="2 3">
    <name type="scientific">Luteimonas aestuarii</name>
    <dbReference type="NCBI Taxonomy" id="453837"/>
    <lineage>
        <taxon>Bacteria</taxon>
        <taxon>Pseudomonadati</taxon>
        <taxon>Pseudomonadota</taxon>
        <taxon>Gammaproteobacteria</taxon>
        <taxon>Lysobacterales</taxon>
        <taxon>Lysobacteraceae</taxon>
        <taxon>Luteimonas</taxon>
    </lineage>
</organism>
<evidence type="ECO:0000313" key="3">
    <source>
        <dbReference type="Proteomes" id="UP000294796"/>
    </source>
</evidence>
<evidence type="ECO:0008006" key="4">
    <source>
        <dbReference type="Google" id="ProtNLM"/>
    </source>
</evidence>
<reference evidence="2 3" key="1">
    <citation type="submission" date="2019-03" db="EMBL/GenBank/DDBJ databases">
        <title>Luteimonas zhaokaii sp.nov., isolated from the rectal contents of Plateau pika in Yushu, Qinghai Province, China.</title>
        <authorList>
            <person name="Zhang G."/>
        </authorList>
    </citation>
    <scope>NUCLEOTIDE SEQUENCE [LARGE SCALE GENOMIC DNA]</scope>
    <source>
        <strain evidence="2 3">B9</strain>
    </source>
</reference>
<evidence type="ECO:0000313" key="2">
    <source>
        <dbReference type="EMBL" id="TDK22532.1"/>
    </source>
</evidence>
<keyword evidence="1" id="KW-0472">Membrane</keyword>
<comment type="caution">
    <text evidence="2">The sequence shown here is derived from an EMBL/GenBank/DDBJ whole genome shotgun (WGS) entry which is preliminary data.</text>
</comment>
<keyword evidence="1" id="KW-0812">Transmembrane</keyword>
<keyword evidence="3" id="KW-1185">Reference proteome</keyword>
<name>A0A4R5TKJ9_9GAMM</name>
<feature type="transmembrane region" description="Helical" evidence="1">
    <location>
        <begin position="125"/>
        <end position="146"/>
    </location>
</feature>
<dbReference type="AlphaFoldDB" id="A0A4R5TKJ9"/>
<feature type="transmembrane region" description="Helical" evidence="1">
    <location>
        <begin position="91"/>
        <end position="113"/>
    </location>
</feature>
<proteinExistence type="predicted"/>
<dbReference type="RefSeq" id="WP_133323060.1">
    <property type="nucleotide sequence ID" value="NZ_SMTF01000013.1"/>
</dbReference>
<feature type="transmembrane region" description="Helical" evidence="1">
    <location>
        <begin position="192"/>
        <end position="210"/>
    </location>
</feature>
<accession>A0A4R5TKJ9</accession>
<keyword evidence="1" id="KW-1133">Transmembrane helix</keyword>
<feature type="transmembrane region" description="Helical" evidence="1">
    <location>
        <begin position="61"/>
        <end position="79"/>
    </location>
</feature>
<gene>
    <name evidence="2" type="ORF">E2F46_13800</name>
</gene>
<dbReference type="EMBL" id="SMTF01000013">
    <property type="protein sequence ID" value="TDK22532.1"/>
    <property type="molecule type" value="Genomic_DNA"/>
</dbReference>
<dbReference type="OrthoDB" id="9180406at2"/>